<dbReference type="Proteomes" id="UP000501600">
    <property type="component" value="Chromosome"/>
</dbReference>
<comment type="similarity">
    <text evidence="1">Belongs to the ComF/GntX family.</text>
</comment>
<proteinExistence type="inferred from homology"/>
<dbReference type="CDD" id="cd06223">
    <property type="entry name" value="PRTases_typeI"/>
    <property type="match status" value="1"/>
</dbReference>
<keyword evidence="5" id="KW-1185">Reference proteome</keyword>
<name>A0A6H2DJS4_9SPHN</name>
<dbReference type="PANTHER" id="PTHR47505">
    <property type="entry name" value="DNA UTILIZATION PROTEIN YHGH"/>
    <property type="match status" value="1"/>
</dbReference>
<dbReference type="InterPro" id="IPR000836">
    <property type="entry name" value="PRTase_dom"/>
</dbReference>
<feature type="domain" description="Phosphoribosyltransferase" evidence="2">
    <location>
        <begin position="193"/>
        <end position="242"/>
    </location>
</feature>
<sequence length="252" mass="27711">MERQGEMALISAILKPALDFALPPRCPICGILVDNDNRFCLGCWQELRFLSEPWCDSCGVPFAFERTVGSVCLNCLEHRPAHDGVRAVVAYDDHSAQLVTRLKYGGRLGLARLIAEHLVKFSLAVPRDSVIVPVPLHRWRLWSRGFNQSVLIGRTLAEFTGLSLELDAICRKNATPPLYSKSAKQRQKIVKDAFTMPGSSRALIAGKTIVLVDDVYTTGSTSNACAKVLKQGGADKVLVFCWARVLAGEDTI</sequence>
<dbReference type="Gene3D" id="3.40.50.2020">
    <property type="match status" value="1"/>
</dbReference>
<protein>
    <submittedName>
        <fullName evidence="4">ComF family protein</fullName>
    </submittedName>
</protein>
<dbReference type="Pfam" id="PF18912">
    <property type="entry name" value="DZR_2"/>
    <property type="match status" value="1"/>
</dbReference>
<dbReference type="InterPro" id="IPR029057">
    <property type="entry name" value="PRTase-like"/>
</dbReference>
<dbReference type="KEGG" id="phao:HF685_06275"/>
<dbReference type="InterPro" id="IPR044005">
    <property type="entry name" value="DZR_2"/>
</dbReference>
<dbReference type="AlphaFoldDB" id="A0A6H2DJS4"/>
<dbReference type="PANTHER" id="PTHR47505:SF1">
    <property type="entry name" value="DNA UTILIZATION PROTEIN YHGH"/>
    <property type="match status" value="1"/>
</dbReference>
<evidence type="ECO:0000313" key="5">
    <source>
        <dbReference type="Proteomes" id="UP000501600"/>
    </source>
</evidence>
<feature type="domain" description="Double zinc ribbon" evidence="3">
    <location>
        <begin position="17"/>
        <end position="76"/>
    </location>
</feature>
<dbReference type="InterPro" id="IPR051910">
    <property type="entry name" value="ComF/GntX_DNA_util-trans"/>
</dbReference>
<dbReference type="EMBL" id="CP051217">
    <property type="protein sequence ID" value="QJB68929.1"/>
    <property type="molecule type" value="Genomic_DNA"/>
</dbReference>
<organism evidence="4 5">
    <name type="scientific">Parasphingorhabdus halotolerans</name>
    <dbReference type="NCBI Taxonomy" id="2725558"/>
    <lineage>
        <taxon>Bacteria</taxon>
        <taxon>Pseudomonadati</taxon>
        <taxon>Pseudomonadota</taxon>
        <taxon>Alphaproteobacteria</taxon>
        <taxon>Sphingomonadales</taxon>
        <taxon>Sphingomonadaceae</taxon>
        <taxon>Parasphingorhabdus</taxon>
    </lineage>
</organism>
<gene>
    <name evidence="4" type="ORF">HF685_06275</name>
</gene>
<dbReference type="Pfam" id="PF00156">
    <property type="entry name" value="Pribosyltran"/>
    <property type="match status" value="1"/>
</dbReference>
<evidence type="ECO:0000259" key="3">
    <source>
        <dbReference type="Pfam" id="PF18912"/>
    </source>
</evidence>
<reference evidence="4 5" key="1">
    <citation type="submission" date="2020-04" db="EMBL/GenBank/DDBJ databases">
        <title>Genome sequence for Sphingorhabdus sp. strain M1.</title>
        <authorList>
            <person name="Park S.-J."/>
        </authorList>
    </citation>
    <scope>NUCLEOTIDE SEQUENCE [LARGE SCALE GENOMIC DNA]</scope>
    <source>
        <strain evidence="4 5">JK6</strain>
    </source>
</reference>
<evidence type="ECO:0000259" key="2">
    <source>
        <dbReference type="Pfam" id="PF00156"/>
    </source>
</evidence>
<evidence type="ECO:0000256" key="1">
    <source>
        <dbReference type="ARBA" id="ARBA00008007"/>
    </source>
</evidence>
<evidence type="ECO:0000313" key="4">
    <source>
        <dbReference type="EMBL" id="QJB68929.1"/>
    </source>
</evidence>
<accession>A0A6H2DJS4</accession>
<dbReference type="SUPFAM" id="SSF53271">
    <property type="entry name" value="PRTase-like"/>
    <property type="match status" value="1"/>
</dbReference>